<dbReference type="InterPro" id="IPR019734">
    <property type="entry name" value="TPR_rpt"/>
</dbReference>
<dbReference type="GO" id="GO:0000030">
    <property type="term" value="F:mannosyltransferase activity"/>
    <property type="evidence" value="ECO:0007669"/>
    <property type="project" value="TreeGrafter"/>
</dbReference>
<evidence type="ECO:0000313" key="3">
    <source>
        <dbReference type="Proteomes" id="UP000316624"/>
    </source>
</evidence>
<dbReference type="Gene3D" id="1.25.40.10">
    <property type="entry name" value="Tetratricopeptide repeat domain"/>
    <property type="match status" value="1"/>
</dbReference>
<dbReference type="PANTHER" id="PTHR44216:SF3">
    <property type="entry name" value="PROTEIN O-MANNOSYL-TRANSFERASE TMTC2"/>
    <property type="match status" value="1"/>
</dbReference>
<protein>
    <submittedName>
        <fullName evidence="2">Flp pilus assembly protein TadD</fullName>
    </submittedName>
</protein>
<dbReference type="SUPFAM" id="SSF48452">
    <property type="entry name" value="TPR-like"/>
    <property type="match status" value="1"/>
</dbReference>
<dbReference type="InterPro" id="IPR052384">
    <property type="entry name" value="TMTC_O-mannosyltransferase"/>
</dbReference>
<dbReference type="EMBL" id="VLKK01000001">
    <property type="protein sequence ID" value="TWH97569.1"/>
    <property type="molecule type" value="Genomic_DNA"/>
</dbReference>
<name>A0A562KQ57_SPHWJ</name>
<gene>
    <name evidence="2" type="ORF">IQ35_00166</name>
</gene>
<reference evidence="2 3" key="1">
    <citation type="journal article" date="2015" name="Stand. Genomic Sci.">
        <title>Genomic Encyclopedia of Bacterial and Archaeal Type Strains, Phase III: the genomes of soil and plant-associated and newly described type strains.</title>
        <authorList>
            <person name="Whitman W.B."/>
            <person name="Woyke T."/>
            <person name="Klenk H.P."/>
            <person name="Zhou Y."/>
            <person name="Lilburn T.G."/>
            <person name="Beck B.J."/>
            <person name="De Vos P."/>
            <person name="Vandamme P."/>
            <person name="Eisen J.A."/>
            <person name="Garrity G."/>
            <person name="Hugenholtz P."/>
            <person name="Kyrpides N.C."/>
        </authorList>
    </citation>
    <scope>NUCLEOTIDE SEQUENCE [LARGE SCALE GENOMIC DNA]</scope>
    <source>
        <strain evidence="2 3">CGMCC 1.7748</strain>
    </source>
</reference>
<dbReference type="GO" id="GO:0035269">
    <property type="term" value="P:protein O-linked glycosylation via mannose"/>
    <property type="evidence" value="ECO:0007669"/>
    <property type="project" value="TreeGrafter"/>
</dbReference>
<dbReference type="SMART" id="SM00028">
    <property type="entry name" value="TPR"/>
    <property type="match status" value="3"/>
</dbReference>
<evidence type="ECO:0000256" key="1">
    <source>
        <dbReference type="PROSITE-ProRule" id="PRU00339"/>
    </source>
</evidence>
<dbReference type="PROSITE" id="PS50005">
    <property type="entry name" value="TPR"/>
    <property type="match status" value="1"/>
</dbReference>
<feature type="repeat" description="TPR" evidence="1">
    <location>
        <begin position="350"/>
        <end position="383"/>
    </location>
</feature>
<proteinExistence type="predicted"/>
<dbReference type="InterPro" id="IPR011990">
    <property type="entry name" value="TPR-like_helical_dom_sf"/>
</dbReference>
<dbReference type="Pfam" id="PF13432">
    <property type="entry name" value="TPR_16"/>
    <property type="match status" value="1"/>
</dbReference>
<sequence length="543" mass="57959">MGLLALPVAVEASVAPDSALHAYARARLADGDGASPLAVANYRLALEDDPASPAIARRSYLQALESGDFPLALRSARLLDGEGLLPRDGTLLQIADALNRKDWAAARTWTDRMADEGNFAFLAPLVRSWIALGEGNPVPPIIVAQDRFAALVRRYLDEQVALQALAGGDVQAALPAIRAALATRIRDQDALRLTFAAQLANRRAVEQALALLPDDEANFALARADILRGRSRKLRREGAPLTPAQGFGRLLARLAIDADAMEGGRIVAVRLARIAAFADPGAESRIVAARMLTENGKPLLALAEARKVQPDAYHGALAQAEQVDALDGAGQAEAAIALARSLAEKPNAEAERFVRLGRLLADAGDFHGAAEAFRAAQHRYPDDAVPWALLLFEGSALEQGARWDEARAVLERAAKIAPDEPLILNYLGYAQIERRQNVDEALALLKKASTLKPDDPSITDSLGWAQFIAGDVKAAVPILERAAAGAPADVTIHEHLGDALWAAGRRYEARYAWRAAAVSADGAAAERLDAKAREGMRPEYAAP</sequence>
<organism evidence="2 3">
    <name type="scientific">Sphingobium wenxiniae (strain DSM 21828 / CGMCC 1.7748 / JZ-1)</name>
    <dbReference type="NCBI Taxonomy" id="595605"/>
    <lineage>
        <taxon>Bacteria</taxon>
        <taxon>Pseudomonadati</taxon>
        <taxon>Pseudomonadota</taxon>
        <taxon>Alphaproteobacteria</taxon>
        <taxon>Sphingomonadales</taxon>
        <taxon>Sphingomonadaceae</taxon>
        <taxon>Sphingobium</taxon>
    </lineage>
</organism>
<dbReference type="Proteomes" id="UP000316624">
    <property type="component" value="Unassembled WGS sequence"/>
</dbReference>
<comment type="caution">
    <text evidence="2">The sequence shown here is derived from an EMBL/GenBank/DDBJ whole genome shotgun (WGS) entry which is preliminary data.</text>
</comment>
<keyword evidence="3" id="KW-1185">Reference proteome</keyword>
<accession>A0A562KQ57</accession>
<dbReference type="AlphaFoldDB" id="A0A562KQ57"/>
<evidence type="ECO:0000313" key="2">
    <source>
        <dbReference type="EMBL" id="TWH97569.1"/>
    </source>
</evidence>
<keyword evidence="1" id="KW-0802">TPR repeat</keyword>
<dbReference type="PANTHER" id="PTHR44216">
    <property type="entry name" value="PROTEIN O-MANNOSYL-TRANSFERASE TMTC2"/>
    <property type="match status" value="1"/>
</dbReference>